<evidence type="ECO:0000313" key="1">
    <source>
        <dbReference type="EMBL" id="KAH0818998.1"/>
    </source>
</evidence>
<reference evidence="1" key="1">
    <citation type="journal article" date="2020" name="J Insects Food Feed">
        <title>The yellow mealworm (Tenebrio molitor) genome: a resource for the emerging insects as food and feed industry.</title>
        <authorList>
            <person name="Eriksson T."/>
            <person name="Andere A."/>
            <person name="Kelstrup H."/>
            <person name="Emery V."/>
            <person name="Picard C."/>
        </authorList>
    </citation>
    <scope>NUCLEOTIDE SEQUENCE</scope>
    <source>
        <strain evidence="1">Stoneville</strain>
        <tissue evidence="1">Whole head</tissue>
    </source>
</reference>
<organism evidence="1 2">
    <name type="scientific">Tenebrio molitor</name>
    <name type="common">Yellow mealworm beetle</name>
    <dbReference type="NCBI Taxonomy" id="7067"/>
    <lineage>
        <taxon>Eukaryota</taxon>
        <taxon>Metazoa</taxon>
        <taxon>Ecdysozoa</taxon>
        <taxon>Arthropoda</taxon>
        <taxon>Hexapoda</taxon>
        <taxon>Insecta</taxon>
        <taxon>Pterygota</taxon>
        <taxon>Neoptera</taxon>
        <taxon>Endopterygota</taxon>
        <taxon>Coleoptera</taxon>
        <taxon>Polyphaga</taxon>
        <taxon>Cucujiformia</taxon>
        <taxon>Tenebrionidae</taxon>
        <taxon>Tenebrio</taxon>
    </lineage>
</organism>
<dbReference type="AlphaFoldDB" id="A0A8J6HRM9"/>
<comment type="caution">
    <text evidence="1">The sequence shown here is derived from an EMBL/GenBank/DDBJ whole genome shotgun (WGS) entry which is preliminary data.</text>
</comment>
<reference evidence="1" key="2">
    <citation type="submission" date="2021-08" db="EMBL/GenBank/DDBJ databases">
        <authorList>
            <person name="Eriksson T."/>
        </authorList>
    </citation>
    <scope>NUCLEOTIDE SEQUENCE</scope>
    <source>
        <strain evidence="1">Stoneville</strain>
        <tissue evidence="1">Whole head</tissue>
    </source>
</reference>
<proteinExistence type="predicted"/>
<dbReference type="Proteomes" id="UP000719412">
    <property type="component" value="Unassembled WGS sequence"/>
</dbReference>
<protein>
    <submittedName>
        <fullName evidence="1">Uncharacterized protein</fullName>
    </submittedName>
</protein>
<evidence type="ECO:0000313" key="2">
    <source>
        <dbReference type="Proteomes" id="UP000719412"/>
    </source>
</evidence>
<keyword evidence="2" id="KW-1185">Reference proteome</keyword>
<dbReference type="EMBL" id="JABDTM020015996">
    <property type="protein sequence ID" value="KAH0818998.1"/>
    <property type="molecule type" value="Genomic_DNA"/>
</dbReference>
<gene>
    <name evidence="1" type="ORF">GEV33_003793</name>
</gene>
<sequence>MAAFISCRRVASDTKHSLRNSRQNSILYRQRWQITLGRPSPYDICNKQTTFSK</sequence>
<accession>A0A8J6HRM9</accession>
<name>A0A8J6HRM9_TENMO</name>